<name>A0A7U2EVV5_PHANO</name>
<keyword evidence="2" id="KW-1185">Reference proteome</keyword>
<gene>
    <name evidence="1" type="ORF">JI435_405090</name>
</gene>
<protein>
    <submittedName>
        <fullName evidence="1">Uncharacterized protein</fullName>
    </submittedName>
</protein>
<evidence type="ECO:0000313" key="2">
    <source>
        <dbReference type="Proteomes" id="UP000663193"/>
    </source>
</evidence>
<sequence length="90" mass="9580">MQAAGQEPDAEQTCGMIGIIAACYTPVCCIGWLATKCRPRCGEAGEAAAVGELSWLQLKVETRGAGSSVDRTLLNVPSTKSNWSRSHARR</sequence>
<dbReference type="Proteomes" id="UP000663193">
    <property type="component" value="Chromosome 4"/>
</dbReference>
<evidence type="ECO:0000313" key="1">
    <source>
        <dbReference type="EMBL" id="QRC94058.1"/>
    </source>
</evidence>
<reference evidence="2" key="1">
    <citation type="journal article" date="2021" name="BMC Genomics">
        <title>Chromosome-level genome assembly and manually-curated proteome of model necrotroph Parastagonospora nodorum Sn15 reveals a genome-wide trove of candidate effector homologs, and redundancy of virulence-related functions within an accessory chromosome.</title>
        <authorList>
            <person name="Bertazzoni S."/>
            <person name="Jones D.A.B."/>
            <person name="Phan H.T."/>
            <person name="Tan K.-C."/>
            <person name="Hane J.K."/>
        </authorList>
    </citation>
    <scope>NUCLEOTIDE SEQUENCE [LARGE SCALE GENOMIC DNA]</scope>
    <source>
        <strain evidence="2">SN15 / ATCC MYA-4574 / FGSC 10173)</strain>
    </source>
</reference>
<proteinExistence type="predicted"/>
<accession>A0A7U2EVV5</accession>
<dbReference type="EMBL" id="CP069026">
    <property type="protein sequence ID" value="QRC94058.1"/>
    <property type="molecule type" value="Genomic_DNA"/>
</dbReference>
<dbReference type="AlphaFoldDB" id="A0A7U2EVV5"/>
<organism evidence="1 2">
    <name type="scientific">Phaeosphaeria nodorum (strain SN15 / ATCC MYA-4574 / FGSC 10173)</name>
    <name type="common">Glume blotch fungus</name>
    <name type="synonym">Parastagonospora nodorum</name>
    <dbReference type="NCBI Taxonomy" id="321614"/>
    <lineage>
        <taxon>Eukaryota</taxon>
        <taxon>Fungi</taxon>
        <taxon>Dikarya</taxon>
        <taxon>Ascomycota</taxon>
        <taxon>Pezizomycotina</taxon>
        <taxon>Dothideomycetes</taxon>
        <taxon>Pleosporomycetidae</taxon>
        <taxon>Pleosporales</taxon>
        <taxon>Pleosporineae</taxon>
        <taxon>Phaeosphaeriaceae</taxon>
        <taxon>Parastagonospora</taxon>
    </lineage>
</organism>
<dbReference type="VEuPathDB" id="FungiDB:JI435_405090"/>